<dbReference type="EMBL" id="JADWVN010000011">
    <property type="protein sequence ID" value="MBL7526319.1"/>
    <property type="molecule type" value="Genomic_DNA"/>
</dbReference>
<evidence type="ECO:0000313" key="1">
    <source>
        <dbReference type="EMBL" id="MBL7526319.1"/>
    </source>
</evidence>
<protein>
    <recommendedName>
        <fullName evidence="3">DUF4390 domain-containing protein</fullName>
    </recommendedName>
</protein>
<dbReference type="Proteomes" id="UP000809910">
    <property type="component" value="Unassembled WGS sequence"/>
</dbReference>
<name>A0ABS1WAD5_9GAMM</name>
<gene>
    <name evidence="1" type="ORF">I5282_07010</name>
</gene>
<accession>A0ABS1WAD5</accession>
<sequence>MNPVIGWFLGIFIVMNCYADSTSSALPENVVKVTKENNAKCVVYLTYKGELYCSFVALHDDAVDPQILTYEQQNIHFDDRVWKPAWGQKSNAGWTVEYIPAGDNINQWKELVTSQFIPGTEGVTPAQFKKTFITNLKKTGVTYSINTINEQPNQLIFEFKVTVPVNLQQDEIQKITRGKNGIYVLHYTIKKAEMSKANRQKWIENLKNSSIKE</sequence>
<comment type="caution">
    <text evidence="1">The sequence shown here is derived from an EMBL/GenBank/DDBJ whole genome shotgun (WGS) entry which is preliminary data.</text>
</comment>
<evidence type="ECO:0000313" key="2">
    <source>
        <dbReference type="Proteomes" id="UP000809910"/>
    </source>
</evidence>
<keyword evidence="2" id="KW-1185">Reference proteome</keyword>
<evidence type="ECO:0008006" key="3">
    <source>
        <dbReference type="Google" id="ProtNLM"/>
    </source>
</evidence>
<dbReference type="RefSeq" id="WP_203110564.1">
    <property type="nucleotide sequence ID" value="NZ_JADOBG010000017.1"/>
</dbReference>
<proteinExistence type="predicted"/>
<reference evidence="1 2" key="1">
    <citation type="submission" date="2020-12" db="EMBL/GenBank/DDBJ databases">
        <title>WGS of Legionella: environmental sample.</title>
        <authorList>
            <person name="Cristino S."/>
            <person name="Girolamini L."/>
            <person name="Salaris S."/>
            <person name="Pascale M.R."/>
            <person name="Mazzotta M."/>
            <person name="Orsini M."/>
            <person name="Grottola A."/>
        </authorList>
    </citation>
    <scope>NUCLEOTIDE SEQUENCE [LARGE SCALE GENOMIC DNA]</scope>
    <source>
        <strain evidence="1 2">30cs62</strain>
    </source>
</reference>
<organism evidence="1 2">
    <name type="scientific">Legionella bononiensis</name>
    <dbReference type="NCBI Taxonomy" id="2793102"/>
    <lineage>
        <taxon>Bacteria</taxon>
        <taxon>Pseudomonadati</taxon>
        <taxon>Pseudomonadota</taxon>
        <taxon>Gammaproteobacteria</taxon>
        <taxon>Legionellales</taxon>
        <taxon>Legionellaceae</taxon>
        <taxon>Legionella</taxon>
    </lineage>
</organism>